<accession>A0ABR3TNW4</accession>
<feature type="compositionally biased region" description="Gly residues" evidence="1">
    <location>
        <begin position="225"/>
        <end position="236"/>
    </location>
</feature>
<gene>
    <name evidence="2" type="ORF">SLS58_006203</name>
</gene>
<evidence type="ECO:0000256" key="1">
    <source>
        <dbReference type="SAM" id="MobiDB-lite"/>
    </source>
</evidence>
<feature type="compositionally biased region" description="Low complexity" evidence="1">
    <location>
        <begin position="84"/>
        <end position="101"/>
    </location>
</feature>
<evidence type="ECO:0000313" key="2">
    <source>
        <dbReference type="EMBL" id="KAL1641301.1"/>
    </source>
</evidence>
<dbReference type="EMBL" id="JAKEKT020000041">
    <property type="protein sequence ID" value="KAL1641301.1"/>
    <property type="molecule type" value="Genomic_DNA"/>
</dbReference>
<feature type="region of interest" description="Disordered" evidence="1">
    <location>
        <begin position="194"/>
        <end position="243"/>
    </location>
</feature>
<feature type="compositionally biased region" description="Polar residues" evidence="1">
    <location>
        <begin position="41"/>
        <end position="52"/>
    </location>
</feature>
<protein>
    <submittedName>
        <fullName evidence="2">Uncharacterized protein</fullName>
    </submittedName>
</protein>
<keyword evidence="3" id="KW-1185">Reference proteome</keyword>
<evidence type="ECO:0000313" key="3">
    <source>
        <dbReference type="Proteomes" id="UP001521184"/>
    </source>
</evidence>
<feature type="compositionally biased region" description="Low complexity" evidence="1">
    <location>
        <begin position="24"/>
        <end position="37"/>
    </location>
</feature>
<feature type="region of interest" description="Disordered" evidence="1">
    <location>
        <begin position="1"/>
        <end position="126"/>
    </location>
</feature>
<organism evidence="2 3">
    <name type="scientific">Diplodia intermedia</name>
    <dbReference type="NCBI Taxonomy" id="856260"/>
    <lineage>
        <taxon>Eukaryota</taxon>
        <taxon>Fungi</taxon>
        <taxon>Dikarya</taxon>
        <taxon>Ascomycota</taxon>
        <taxon>Pezizomycotina</taxon>
        <taxon>Dothideomycetes</taxon>
        <taxon>Dothideomycetes incertae sedis</taxon>
        <taxon>Botryosphaeriales</taxon>
        <taxon>Botryosphaeriaceae</taxon>
        <taxon>Diplodia</taxon>
    </lineage>
</organism>
<feature type="compositionally biased region" description="Low complexity" evidence="1">
    <location>
        <begin position="55"/>
        <end position="67"/>
    </location>
</feature>
<proteinExistence type="predicted"/>
<dbReference type="Proteomes" id="UP001521184">
    <property type="component" value="Unassembled WGS sequence"/>
</dbReference>
<feature type="region of interest" description="Disordered" evidence="1">
    <location>
        <begin position="262"/>
        <end position="291"/>
    </location>
</feature>
<sequence length="291" mass="30201">MTCNIAATPLDIEPLPLYRRDPETSSLLSSAPSYTSEAPTYRSSTRDSQTIVPDQAQAQQRRQPQQPYYVSTSLLDISTPPPTRSRSTTTTTTDTEPSASTNNPGHDAVRPAFPRPNGRLPSPTYAPGFTSRAPVASAAGVWSDADALQNGYNIGAWSSVTASSHLQRRQYERVAMRRASRAAGVDRATALLESMKMGSGENPPSPVGGGAETSPSSAMERQDGDGSGGGGDGDGVGAWEAGTERLAAAPLDVGALAAADTTTAEVPAASLSASEPMLPLEDPALRGVSEA</sequence>
<reference evidence="2 3" key="1">
    <citation type="journal article" date="2023" name="Plant Dis.">
        <title>First Report of Diplodia intermedia Causing Canker and Dieback Diseases on Apple Trees in Canada.</title>
        <authorList>
            <person name="Ellouze W."/>
            <person name="Ilyukhin E."/>
            <person name="Sulman M."/>
            <person name="Ali S."/>
        </authorList>
    </citation>
    <scope>NUCLEOTIDE SEQUENCE [LARGE SCALE GENOMIC DNA]</scope>
    <source>
        <strain evidence="2 3">M45-28</strain>
    </source>
</reference>
<comment type="caution">
    <text evidence="2">The sequence shown here is derived from an EMBL/GenBank/DDBJ whole genome shotgun (WGS) entry which is preliminary data.</text>
</comment>
<name>A0ABR3TNW4_9PEZI</name>